<keyword evidence="2" id="KW-0472">Membrane</keyword>
<dbReference type="InterPro" id="IPR008780">
    <property type="entry name" value="Plasmodium_Vir"/>
</dbReference>
<organism evidence="3 4">
    <name type="scientific">Plasmodium coatneyi</name>
    <dbReference type="NCBI Taxonomy" id="208452"/>
    <lineage>
        <taxon>Eukaryota</taxon>
        <taxon>Sar</taxon>
        <taxon>Alveolata</taxon>
        <taxon>Apicomplexa</taxon>
        <taxon>Aconoidasida</taxon>
        <taxon>Haemosporida</taxon>
        <taxon>Plasmodiidae</taxon>
        <taxon>Plasmodium</taxon>
    </lineage>
</organism>
<dbReference type="RefSeq" id="XP_019917514.1">
    <property type="nucleotide sequence ID" value="XM_020061949.1"/>
</dbReference>
<dbReference type="Pfam" id="PF05795">
    <property type="entry name" value="Plasmodium_Vir"/>
    <property type="match status" value="1"/>
</dbReference>
<name>A0A1B1E7S9_9APIC</name>
<protein>
    <submittedName>
        <fullName evidence="3">KIR protein</fullName>
    </submittedName>
</protein>
<sequence length="300" mass="34252">MYKEVSCTEEVLCIKNIGKKPQINEKWLQRQIYNKLKQGPEKCGEDSSTTKMKMTLSSSIGEENVKKIIKALCYINGRRGNENAGSEEYSMGCKFLYYHVGDILSEKYRDENFKENMEKIDAAIKANAHQLGKCFQDTYDGVEVFEASKILFDFKEDESTIKGQLQGQGRTRNCNAAYRAHWEKIQSTYETVRGKCMSRKESERCRKFKTLFPRYESTRILDLECKPVGTEAHKSRDQELEVISHPEDPEAKLQSTSSTKDATSTDITTTAISSTIATFIGIPMLSFFLYKVIIAIIVKI</sequence>
<feature type="region of interest" description="Disordered" evidence="1">
    <location>
        <begin position="236"/>
        <end position="261"/>
    </location>
</feature>
<dbReference type="AlphaFoldDB" id="A0A1B1E7S9"/>
<accession>A0A1B1E7S9</accession>
<reference evidence="4" key="1">
    <citation type="submission" date="2016-06" db="EMBL/GenBank/DDBJ databases">
        <title>First high quality genome sequence of Plasmodium coatneyi using continuous long reads from single molecule, real-time sequencing.</title>
        <authorList>
            <person name="Chien J.-T."/>
            <person name="Pakala S.B."/>
            <person name="Geraldo J.A."/>
            <person name="Lapp S.A."/>
            <person name="Barnwell J.W."/>
            <person name="Kissinger J.C."/>
            <person name="Galinski M.R."/>
            <person name="Humphrey J.C."/>
        </authorList>
    </citation>
    <scope>NUCLEOTIDE SEQUENCE [LARGE SCALE GENOMIC DNA]</scope>
    <source>
        <strain evidence="4">Hackeri</strain>
    </source>
</reference>
<dbReference type="VEuPathDB" id="PlasmoDB:PCOAH_00051690"/>
<keyword evidence="2" id="KW-1133">Transmembrane helix</keyword>
<dbReference type="EMBL" id="CP016252">
    <property type="protein sequence ID" value="ANQ10819.1"/>
    <property type="molecule type" value="Genomic_DNA"/>
</dbReference>
<evidence type="ECO:0000313" key="4">
    <source>
        <dbReference type="Proteomes" id="UP000092716"/>
    </source>
</evidence>
<feature type="transmembrane region" description="Helical" evidence="2">
    <location>
        <begin position="276"/>
        <end position="298"/>
    </location>
</feature>
<gene>
    <name evidence="3" type="ORF">PCOAH_00051690</name>
</gene>
<evidence type="ECO:0000256" key="1">
    <source>
        <dbReference type="SAM" id="MobiDB-lite"/>
    </source>
</evidence>
<dbReference type="Proteomes" id="UP000092716">
    <property type="component" value="Chromosome 14"/>
</dbReference>
<keyword evidence="2" id="KW-0812">Transmembrane</keyword>
<feature type="compositionally biased region" description="Basic and acidic residues" evidence="1">
    <location>
        <begin position="236"/>
        <end position="251"/>
    </location>
</feature>
<dbReference type="KEGG" id="pcot:PCOAH_00051690"/>
<dbReference type="GeneID" id="30911903"/>
<evidence type="ECO:0000256" key="2">
    <source>
        <dbReference type="SAM" id="Phobius"/>
    </source>
</evidence>
<evidence type="ECO:0000313" key="3">
    <source>
        <dbReference type="EMBL" id="ANQ10819.1"/>
    </source>
</evidence>
<proteinExistence type="predicted"/>
<keyword evidence="4" id="KW-1185">Reference proteome</keyword>